<keyword evidence="3" id="KW-1185">Reference proteome</keyword>
<dbReference type="Proteomes" id="UP001519460">
    <property type="component" value="Unassembled WGS sequence"/>
</dbReference>
<name>A0ABD0LW42_9CAEN</name>
<evidence type="ECO:0000256" key="1">
    <source>
        <dbReference type="SAM" id="MobiDB-lite"/>
    </source>
</evidence>
<dbReference type="EMBL" id="JACVVK020000018">
    <property type="protein sequence ID" value="KAK7503726.1"/>
    <property type="molecule type" value="Genomic_DNA"/>
</dbReference>
<comment type="caution">
    <text evidence="2">The sequence shown here is derived from an EMBL/GenBank/DDBJ whole genome shotgun (WGS) entry which is preliminary data.</text>
</comment>
<accession>A0ABD0LW42</accession>
<evidence type="ECO:0000313" key="3">
    <source>
        <dbReference type="Proteomes" id="UP001519460"/>
    </source>
</evidence>
<sequence>MNNLSSLSHELVVQATATPLRDNRSTPANSGQLRGDCVTRDSRPGPQLHWTLANSMVCCQIVSVPPEVVRCIRRRTIQISEWNLICVESWRS</sequence>
<evidence type="ECO:0000313" key="2">
    <source>
        <dbReference type="EMBL" id="KAK7503726.1"/>
    </source>
</evidence>
<organism evidence="2 3">
    <name type="scientific">Batillaria attramentaria</name>
    <dbReference type="NCBI Taxonomy" id="370345"/>
    <lineage>
        <taxon>Eukaryota</taxon>
        <taxon>Metazoa</taxon>
        <taxon>Spiralia</taxon>
        <taxon>Lophotrochozoa</taxon>
        <taxon>Mollusca</taxon>
        <taxon>Gastropoda</taxon>
        <taxon>Caenogastropoda</taxon>
        <taxon>Sorbeoconcha</taxon>
        <taxon>Cerithioidea</taxon>
        <taxon>Batillariidae</taxon>
        <taxon>Batillaria</taxon>
    </lineage>
</organism>
<proteinExistence type="predicted"/>
<gene>
    <name evidence="2" type="ORF">BaRGS_00004849</name>
</gene>
<protein>
    <submittedName>
        <fullName evidence="2">Uncharacterized protein</fullName>
    </submittedName>
</protein>
<feature type="region of interest" description="Disordered" evidence="1">
    <location>
        <begin position="16"/>
        <end position="40"/>
    </location>
</feature>
<dbReference type="AlphaFoldDB" id="A0ABD0LW42"/>
<reference evidence="2 3" key="1">
    <citation type="journal article" date="2023" name="Sci. Data">
        <title>Genome assembly of the Korean intertidal mud-creeper Batillaria attramentaria.</title>
        <authorList>
            <person name="Patra A.K."/>
            <person name="Ho P.T."/>
            <person name="Jun S."/>
            <person name="Lee S.J."/>
            <person name="Kim Y."/>
            <person name="Won Y.J."/>
        </authorList>
    </citation>
    <scope>NUCLEOTIDE SEQUENCE [LARGE SCALE GENOMIC DNA]</scope>
    <source>
        <strain evidence="2">Wonlab-2016</strain>
    </source>
</reference>